<keyword evidence="1" id="KW-1133">Transmembrane helix</keyword>
<evidence type="ECO:0000313" key="3">
    <source>
        <dbReference type="Proteomes" id="UP000229371"/>
    </source>
</evidence>
<gene>
    <name evidence="2" type="ORF">COY61_01345</name>
</gene>
<feature type="transmembrane region" description="Helical" evidence="1">
    <location>
        <begin position="33"/>
        <end position="50"/>
    </location>
</feature>
<accession>A0A2M7RN79</accession>
<reference evidence="3" key="1">
    <citation type="submission" date="2017-09" db="EMBL/GenBank/DDBJ databases">
        <title>Depth-based differentiation of microbial function through sediment-hosted aquifers and enrichment of novel symbionts in the deep terrestrial subsurface.</title>
        <authorList>
            <person name="Probst A.J."/>
            <person name="Ladd B."/>
            <person name="Jarett J.K."/>
            <person name="Geller-Mcgrath D.E."/>
            <person name="Sieber C.M.K."/>
            <person name="Emerson J.B."/>
            <person name="Anantharaman K."/>
            <person name="Thomas B.C."/>
            <person name="Malmstrom R."/>
            <person name="Stieglmeier M."/>
            <person name="Klingl A."/>
            <person name="Woyke T."/>
            <person name="Ryan C.M."/>
            <person name="Banfield J.F."/>
        </authorList>
    </citation>
    <scope>NUCLEOTIDE SEQUENCE [LARGE SCALE GENOMIC DNA]</scope>
</reference>
<sequence>YRVLCIGATFLGLVAVMPSIVQGITGVTTFSFLIGGTALLIVVSVVLDLWRQIKAQVEMREYERF</sequence>
<keyword evidence="1" id="KW-0812">Transmembrane</keyword>
<evidence type="ECO:0000313" key="2">
    <source>
        <dbReference type="EMBL" id="PIZ00884.1"/>
    </source>
</evidence>
<name>A0A2M7RN79_9BACT</name>
<keyword evidence="1" id="KW-0472">Membrane</keyword>
<dbReference type="InterPro" id="IPR023201">
    <property type="entry name" value="SecY_dom_sf"/>
</dbReference>
<organism evidence="2 3">
    <name type="scientific">bacterium (Candidatus Gribaldobacteria) CG_4_10_14_0_8_um_filter_33_9</name>
    <dbReference type="NCBI Taxonomy" id="2014266"/>
    <lineage>
        <taxon>Bacteria</taxon>
        <taxon>Candidatus Gribaldobacteria</taxon>
    </lineage>
</organism>
<feature type="non-terminal residue" evidence="2">
    <location>
        <position position="1"/>
    </location>
</feature>
<dbReference type="Proteomes" id="UP000229371">
    <property type="component" value="Unassembled WGS sequence"/>
</dbReference>
<comment type="caution">
    <text evidence="2">The sequence shown here is derived from an EMBL/GenBank/DDBJ whole genome shotgun (WGS) entry which is preliminary data.</text>
</comment>
<proteinExistence type="predicted"/>
<dbReference type="AlphaFoldDB" id="A0A2M7RN79"/>
<protein>
    <submittedName>
        <fullName evidence="2">Preprotein translocase subunit SecY</fullName>
    </submittedName>
</protein>
<evidence type="ECO:0000256" key="1">
    <source>
        <dbReference type="SAM" id="Phobius"/>
    </source>
</evidence>
<dbReference type="Gene3D" id="1.10.3370.10">
    <property type="entry name" value="SecY subunit domain"/>
    <property type="match status" value="1"/>
</dbReference>
<dbReference type="SUPFAM" id="SSF103491">
    <property type="entry name" value="Preprotein translocase SecY subunit"/>
    <property type="match status" value="1"/>
</dbReference>
<dbReference type="EMBL" id="PFMI01000033">
    <property type="protein sequence ID" value="PIZ00884.1"/>
    <property type="molecule type" value="Genomic_DNA"/>
</dbReference>